<dbReference type="InterPro" id="IPR043129">
    <property type="entry name" value="ATPase_NBD"/>
</dbReference>
<dbReference type="PANTHER" id="PTHR18964:SF165">
    <property type="entry name" value="BETA-GLUCOSIDE KINASE"/>
    <property type="match status" value="1"/>
</dbReference>
<accession>A0A0E1X9U6</accession>
<comment type="similarity">
    <text evidence="1">Belongs to the ROK (NagC/XylR) family.</text>
</comment>
<dbReference type="InterPro" id="IPR000600">
    <property type="entry name" value="ROK"/>
</dbReference>
<dbReference type="HOGENOM" id="CLU_036604_0_2_9"/>
<dbReference type="Pfam" id="PF00480">
    <property type="entry name" value="ROK"/>
    <property type="match status" value="1"/>
</dbReference>
<protein>
    <submittedName>
        <fullName evidence="2">ROK family protein</fullName>
    </submittedName>
</protein>
<dbReference type="AlphaFoldDB" id="A0A0E1X9U6"/>
<dbReference type="SUPFAM" id="SSF53067">
    <property type="entry name" value="Actin-like ATPase domain"/>
    <property type="match status" value="1"/>
</dbReference>
<sequence>MKIFFKINRNGVSKVYYIAIDIGGTQIKSAVIDKQLNMFDYQQIPTPDNKSELITDKVYEIVTGYMKQYHLIQPVIGISSAGVVDEQKGEIVYAGPTIPNYKGTNFKRLLKSLSPYVKVKNDVNAALLGELKLHQYQAERIFCMTLGTGIGGAYKNNQGHIDNGELHKANEVGYLLYRPTENTTFEQRAATSALKKRMIDGGFTRSTHVPVLFEAAEEGDDIAKQILNEWAEDVAEGIAQIQVMYDPGLILIGGGISEQGDNLIKYIEPKVAHYLPKDYVYAPIQTTKSKNDAALYGCLQ</sequence>
<evidence type="ECO:0000256" key="1">
    <source>
        <dbReference type="ARBA" id="ARBA00006479"/>
    </source>
</evidence>
<gene>
    <name evidence="2" type="ORF">HMPREF0769_10166</name>
</gene>
<organism evidence="2">
    <name type="scientific">Staphylococcus aureus subsp. aureus MN8</name>
    <dbReference type="NCBI Taxonomy" id="548470"/>
    <lineage>
        <taxon>Bacteria</taxon>
        <taxon>Bacillati</taxon>
        <taxon>Bacillota</taxon>
        <taxon>Bacilli</taxon>
        <taxon>Bacillales</taxon>
        <taxon>Staphylococcaceae</taxon>
        <taxon>Staphylococcus</taxon>
    </lineage>
</organism>
<comment type="caution">
    <text evidence="2">The sequence shown here is derived from an EMBL/GenBank/DDBJ whole genome shotgun (WGS) entry which is preliminary data.</text>
</comment>
<dbReference type="EMBL" id="ACJA02000001">
    <property type="protein sequence ID" value="EFH96164.1"/>
    <property type="molecule type" value="Genomic_DNA"/>
</dbReference>
<reference evidence="2" key="1">
    <citation type="submission" date="2010-05" db="EMBL/GenBank/DDBJ databases">
        <authorList>
            <person name="Muzny D."/>
            <person name="Qin X."/>
            <person name="Buhay C."/>
            <person name="Dugan-Rocha S."/>
            <person name="Ding Y."/>
            <person name="Chen G."/>
            <person name="Hawes A."/>
            <person name="Holder M."/>
            <person name="Jhangiani S."/>
            <person name="Johnson A."/>
            <person name="Khan Z."/>
            <person name="Li Z."/>
            <person name="Liu W."/>
            <person name="Liu X."/>
            <person name="Perez L."/>
            <person name="Shen H."/>
            <person name="Wang Q."/>
            <person name="Watt J."/>
            <person name="Xi L."/>
            <person name="Xin Y."/>
            <person name="Zhou J."/>
            <person name="Deng J."/>
            <person name="Jiang H."/>
            <person name="Liu Y."/>
            <person name="Qu J."/>
            <person name="Song X.-Z."/>
            <person name="Zhang L."/>
            <person name="Villasana D."/>
            <person name="Johnson A."/>
            <person name="Liu J."/>
            <person name="Liyanage D."/>
            <person name="Lorensuhewa L."/>
            <person name="Robinson T."/>
            <person name="Song A."/>
            <person name="Song B.-B."/>
            <person name="Dinh H."/>
            <person name="Thornton R."/>
            <person name="Coyle M."/>
            <person name="Francisco L."/>
            <person name="Jackson L."/>
            <person name="Javaid M."/>
            <person name="Korchina V."/>
            <person name="Kovar C."/>
            <person name="Mata R."/>
            <person name="Mathew T."/>
            <person name="Ngo R."/>
            <person name="Nguyen L."/>
            <person name="Nguyen N."/>
            <person name="Okwuonu G."/>
            <person name="Ongeri F."/>
            <person name="Pham C."/>
            <person name="Simmons D."/>
            <person name="Wilczek-Boney K."/>
            <person name="Hale W."/>
            <person name="Jakkamsetti A."/>
            <person name="Pham P."/>
            <person name="Ruth R."/>
            <person name="San Lucas F."/>
            <person name="Warren J."/>
            <person name="Zhang J."/>
            <person name="Zhao Z."/>
            <person name="Zhou C."/>
            <person name="Zhu D."/>
            <person name="Lee S."/>
            <person name="Bess C."/>
            <person name="Blankenburg K."/>
            <person name="Forbes L."/>
            <person name="Fu Q."/>
            <person name="Gubbala S."/>
            <person name="Hirani K."/>
            <person name="Jayaseelan J.C."/>
            <person name="Lara F."/>
            <person name="Munidasa M."/>
            <person name="Palculict T."/>
            <person name="Patil S."/>
            <person name="Pu L.-L."/>
            <person name="Saada N."/>
            <person name="Tang L."/>
            <person name="Weissenberger G."/>
            <person name="Zhu Y."/>
            <person name="Hemphill L."/>
            <person name="Shang Y."/>
            <person name="Youmans B."/>
            <person name="Ayvaz T."/>
            <person name="Ross M."/>
            <person name="Santibanez J."/>
            <person name="Aqrawi P."/>
            <person name="Gross S."/>
            <person name="Joshi V."/>
            <person name="Fowler G."/>
            <person name="Nazareth L."/>
            <person name="Reid J."/>
            <person name="Worley K."/>
            <person name="Petrosino J."/>
            <person name="Highlander S."/>
            <person name="Gibbs R."/>
        </authorList>
    </citation>
    <scope>NUCLEOTIDE SEQUENCE [LARGE SCALE GENOMIC DNA]</scope>
    <source>
        <strain evidence="2">MN8</strain>
    </source>
</reference>
<evidence type="ECO:0000313" key="2">
    <source>
        <dbReference type="EMBL" id="EFH96164.1"/>
    </source>
</evidence>
<dbReference type="PANTHER" id="PTHR18964">
    <property type="entry name" value="ROK (REPRESSOR, ORF, KINASE) FAMILY"/>
    <property type="match status" value="1"/>
</dbReference>
<name>A0A0E1X9U6_STAAU</name>
<dbReference type="Proteomes" id="UP000003455">
    <property type="component" value="Chromosome"/>
</dbReference>
<dbReference type="Gene3D" id="3.30.420.40">
    <property type="match status" value="2"/>
</dbReference>
<proteinExistence type="inferred from homology"/>